<dbReference type="EMBL" id="BAAAUD010000035">
    <property type="protein sequence ID" value="GAA2945776.1"/>
    <property type="molecule type" value="Genomic_DNA"/>
</dbReference>
<protein>
    <submittedName>
        <fullName evidence="4">Uncharacterized protein</fullName>
    </submittedName>
</protein>
<reference evidence="5" key="1">
    <citation type="journal article" date="2019" name="Int. J. Syst. Evol. Microbiol.">
        <title>The Global Catalogue of Microorganisms (GCM) 10K type strain sequencing project: providing services to taxonomists for standard genome sequencing and annotation.</title>
        <authorList>
            <consortium name="The Broad Institute Genomics Platform"/>
            <consortium name="The Broad Institute Genome Sequencing Center for Infectious Disease"/>
            <person name="Wu L."/>
            <person name="Ma J."/>
        </authorList>
    </citation>
    <scope>NUCLEOTIDE SEQUENCE [LARGE SCALE GENOMIC DNA]</scope>
    <source>
        <strain evidence="5">JCM 9088</strain>
    </source>
</reference>
<comment type="caution">
    <text evidence="4">The sequence shown here is derived from an EMBL/GenBank/DDBJ whole genome shotgun (WGS) entry which is preliminary data.</text>
</comment>
<keyword evidence="2" id="KW-1133">Transmembrane helix</keyword>
<feature type="region of interest" description="Disordered" evidence="1">
    <location>
        <begin position="419"/>
        <end position="463"/>
    </location>
</feature>
<feature type="compositionally biased region" description="Gly residues" evidence="1">
    <location>
        <begin position="425"/>
        <end position="439"/>
    </location>
</feature>
<proteinExistence type="predicted"/>
<sequence length="463" mass="48108">MGRVALGAVAALCAVVALPAQARAAGEPGPYAYEPTAKPVEGAVISTDAERLESGGTYRDSIEPGDKLFYRLELDAKSNAYVSATAVPVPGTKVAYADELKVTLQDRDGNSCNYNTARFGSAEFARPIGTYAHRTVEEDASCQAADTYFVLVERTGADTSSSEPWELEIRHLTEPRVKAGGATAAPENWPSSSPAPPGGGPRERRGGTSFFSAPGLGQGEWQDRIKPGETLFYKVPVDWGQQLFASADLGSAAGEGYVSNALTMALYNPARGLVDSATDVSYDGRQKSSVLDPLPPVAYENRFDSSDSVNGMRFPGWYYLRVSLSPQVEKEFGPRALGLSLRLNIEDGKGKGAPAYVGPAGEFQVTDEDLSAAESGQSTSAAARSATMRLVGASGIGAGTVLVLGLGVWTLVARRRAAAGPRPAGPGGGLGAGPGGGPGADPAHDSEAPARYGPPAARQATRP</sequence>
<dbReference type="Proteomes" id="UP001500403">
    <property type="component" value="Unassembled WGS sequence"/>
</dbReference>
<organism evidence="4 5">
    <name type="scientific">Streptomyces enissocaesilis</name>
    <dbReference type="NCBI Taxonomy" id="332589"/>
    <lineage>
        <taxon>Bacteria</taxon>
        <taxon>Bacillati</taxon>
        <taxon>Actinomycetota</taxon>
        <taxon>Actinomycetes</taxon>
        <taxon>Kitasatosporales</taxon>
        <taxon>Streptomycetaceae</taxon>
        <taxon>Streptomyces</taxon>
        <taxon>Streptomyces rochei group</taxon>
    </lineage>
</organism>
<keyword evidence="5" id="KW-1185">Reference proteome</keyword>
<keyword evidence="2" id="KW-0812">Transmembrane</keyword>
<name>A0ABP6JST6_9ACTN</name>
<evidence type="ECO:0000256" key="2">
    <source>
        <dbReference type="SAM" id="Phobius"/>
    </source>
</evidence>
<evidence type="ECO:0000256" key="1">
    <source>
        <dbReference type="SAM" id="MobiDB-lite"/>
    </source>
</evidence>
<feature type="region of interest" description="Disordered" evidence="1">
    <location>
        <begin position="178"/>
        <end position="220"/>
    </location>
</feature>
<evidence type="ECO:0000313" key="5">
    <source>
        <dbReference type="Proteomes" id="UP001500403"/>
    </source>
</evidence>
<gene>
    <name evidence="4" type="ORF">GCM10010446_33780</name>
</gene>
<feature type="transmembrane region" description="Helical" evidence="2">
    <location>
        <begin position="390"/>
        <end position="412"/>
    </location>
</feature>
<keyword evidence="2" id="KW-0472">Membrane</keyword>
<evidence type="ECO:0000256" key="3">
    <source>
        <dbReference type="SAM" id="SignalP"/>
    </source>
</evidence>
<accession>A0ABP6JST6</accession>
<feature type="signal peptide" evidence="3">
    <location>
        <begin position="1"/>
        <end position="24"/>
    </location>
</feature>
<keyword evidence="3" id="KW-0732">Signal</keyword>
<dbReference type="Gene3D" id="2.60.120.380">
    <property type="match status" value="1"/>
</dbReference>
<feature type="chain" id="PRO_5045275018" evidence="3">
    <location>
        <begin position="25"/>
        <end position="463"/>
    </location>
</feature>
<evidence type="ECO:0000313" key="4">
    <source>
        <dbReference type="EMBL" id="GAA2945776.1"/>
    </source>
</evidence>